<dbReference type="Proteomes" id="UP000549911">
    <property type="component" value="Unassembled WGS sequence"/>
</dbReference>
<protein>
    <submittedName>
        <fullName evidence="2">Uncharacterized protein</fullName>
    </submittedName>
</protein>
<feature type="compositionally biased region" description="Basic and acidic residues" evidence="1">
    <location>
        <begin position="1"/>
        <end position="10"/>
    </location>
</feature>
<reference evidence="2 3" key="2">
    <citation type="submission" date="2020-08" db="EMBL/GenBank/DDBJ databases">
        <title>The Agave Microbiome: Exploring the role of microbial communities in plant adaptations to desert environments.</title>
        <authorList>
            <person name="Partida-Martinez L.P."/>
        </authorList>
    </citation>
    <scope>NUCLEOTIDE SEQUENCE [LARGE SCALE GENOMIC DNA]</scope>
    <source>
        <strain evidence="2 3">AT2.17</strain>
    </source>
</reference>
<reference evidence="2 3" key="1">
    <citation type="submission" date="2020-07" db="EMBL/GenBank/DDBJ databases">
        <authorList>
            <person name="Partida-Martinez L."/>
            <person name="Huntemann M."/>
            <person name="Clum A."/>
            <person name="Wang J."/>
            <person name="Palaniappan K."/>
            <person name="Ritter S."/>
            <person name="Chen I.-M."/>
            <person name="Stamatis D."/>
            <person name="Reddy T."/>
            <person name="O'Malley R."/>
            <person name="Daum C."/>
            <person name="Shapiro N."/>
            <person name="Ivanova N."/>
            <person name="Kyrpides N."/>
            <person name="Woyke T."/>
        </authorList>
    </citation>
    <scope>NUCLEOTIDE SEQUENCE [LARGE SCALE GENOMIC DNA]</scope>
    <source>
        <strain evidence="2 3">AT2.17</strain>
    </source>
</reference>
<comment type="caution">
    <text evidence="2">The sequence shown here is derived from an EMBL/GenBank/DDBJ whole genome shotgun (WGS) entry which is preliminary data.</text>
</comment>
<name>A0A7Y9KQN1_9ACTN</name>
<evidence type="ECO:0000313" key="2">
    <source>
        <dbReference type="EMBL" id="NYE35770.1"/>
    </source>
</evidence>
<dbReference type="EMBL" id="JACCBW010000001">
    <property type="protein sequence ID" value="NYE35770.1"/>
    <property type="molecule type" value="Genomic_DNA"/>
</dbReference>
<dbReference type="AlphaFoldDB" id="A0A7Y9KQN1"/>
<proteinExistence type="predicted"/>
<keyword evidence="3" id="KW-1185">Reference proteome</keyword>
<sequence>MERYLSEADNSRTTSETVATNSSTITLERDLTLVAGREYTFSFTIASRFSGDNSTNSQNQHLQIQTVVGGSATDRLKLVKGGRDTTHFGNLAANGWSRLLPLTTPPGGVQVETRSFTYTPPAGTSAVVLRYQYTLPARGYTGGTFPGQADIAVSAPAISGEGC</sequence>
<evidence type="ECO:0000313" key="3">
    <source>
        <dbReference type="Proteomes" id="UP000549911"/>
    </source>
</evidence>
<accession>A0A7Y9KQN1</accession>
<evidence type="ECO:0000256" key="1">
    <source>
        <dbReference type="SAM" id="MobiDB-lite"/>
    </source>
</evidence>
<organism evidence="2 3">
    <name type="scientific">Nocardioides cavernae</name>
    <dbReference type="NCBI Taxonomy" id="1921566"/>
    <lineage>
        <taxon>Bacteria</taxon>
        <taxon>Bacillati</taxon>
        <taxon>Actinomycetota</taxon>
        <taxon>Actinomycetes</taxon>
        <taxon>Propionibacteriales</taxon>
        <taxon>Nocardioidaceae</taxon>
        <taxon>Nocardioides</taxon>
    </lineage>
</organism>
<dbReference type="RefSeq" id="WP_179618382.1">
    <property type="nucleotide sequence ID" value="NZ_JACCBW010000001.1"/>
</dbReference>
<feature type="region of interest" description="Disordered" evidence="1">
    <location>
        <begin position="1"/>
        <end position="21"/>
    </location>
</feature>
<gene>
    <name evidence="2" type="ORF">F4692_000874</name>
</gene>
<feature type="compositionally biased region" description="Polar residues" evidence="1">
    <location>
        <begin position="11"/>
        <end position="21"/>
    </location>
</feature>